<protein>
    <submittedName>
        <fullName evidence="2">Uncharacterized protein</fullName>
    </submittedName>
</protein>
<evidence type="ECO:0000313" key="2">
    <source>
        <dbReference type="EMBL" id="RFU68961.1"/>
    </source>
</evidence>
<name>A0A372LNM2_9BACI</name>
<comment type="caution">
    <text evidence="2">The sequence shown here is derived from an EMBL/GenBank/DDBJ whole genome shotgun (WGS) entry which is preliminary data.</text>
</comment>
<dbReference type="RefSeq" id="WP_117326751.1">
    <property type="nucleotide sequence ID" value="NZ_QVTE01000030.1"/>
</dbReference>
<dbReference type="OrthoDB" id="2704673at2"/>
<organism evidence="2 3">
    <name type="scientific">Peribacillus saganii</name>
    <dbReference type="NCBI Taxonomy" id="2303992"/>
    <lineage>
        <taxon>Bacteria</taxon>
        <taxon>Bacillati</taxon>
        <taxon>Bacillota</taxon>
        <taxon>Bacilli</taxon>
        <taxon>Bacillales</taxon>
        <taxon>Bacillaceae</taxon>
        <taxon>Peribacillus</taxon>
    </lineage>
</organism>
<proteinExistence type="predicted"/>
<accession>A0A372LNM2</accession>
<reference evidence="2 3" key="1">
    <citation type="submission" date="2018-08" db="EMBL/GenBank/DDBJ databases">
        <title>Bacillus chawlae sp. nov., Bacillus glennii sp. nov., and Bacillus saganii sp. nov. Isolated from the Vehicle Assembly Building at Kennedy Space Center where the Viking Spacecraft were Assembled.</title>
        <authorList>
            <person name="Seuylemezian A."/>
            <person name="Vaishampayan P."/>
        </authorList>
    </citation>
    <scope>NUCLEOTIDE SEQUENCE [LARGE SCALE GENOMIC DNA]</scope>
    <source>
        <strain evidence="2 3">V47-23a</strain>
    </source>
</reference>
<sequence>MNQKRNGSEQDIHVGLGGMGLYGTTSNEEIAGYQATGDIENTGKLDNLKKERRSPGAMPR</sequence>
<dbReference type="Proteomes" id="UP000264541">
    <property type="component" value="Unassembled WGS sequence"/>
</dbReference>
<keyword evidence="3" id="KW-1185">Reference proteome</keyword>
<feature type="compositionally biased region" description="Basic and acidic residues" evidence="1">
    <location>
        <begin position="1"/>
        <end position="12"/>
    </location>
</feature>
<feature type="region of interest" description="Disordered" evidence="1">
    <location>
        <begin position="1"/>
        <end position="60"/>
    </location>
</feature>
<evidence type="ECO:0000256" key="1">
    <source>
        <dbReference type="SAM" id="MobiDB-lite"/>
    </source>
</evidence>
<dbReference type="AlphaFoldDB" id="A0A372LNM2"/>
<evidence type="ECO:0000313" key="3">
    <source>
        <dbReference type="Proteomes" id="UP000264541"/>
    </source>
</evidence>
<gene>
    <name evidence="2" type="ORF">D0469_10770</name>
</gene>
<dbReference type="EMBL" id="QVTE01000030">
    <property type="protein sequence ID" value="RFU68961.1"/>
    <property type="molecule type" value="Genomic_DNA"/>
</dbReference>